<keyword evidence="3 12" id="KW-0479">Metal-binding</keyword>
<dbReference type="InterPro" id="IPR041236">
    <property type="entry name" value="PriA_C"/>
</dbReference>
<comment type="function">
    <text evidence="12">Initiates the restart of stalled replication forks, which reloads the replicative helicase on sites other than the origin of replication. Recognizes and binds to abandoned replication forks and remodels them to uncover a helicase loading site. Promotes assembly of the primosome at these replication forks.</text>
</comment>
<reference evidence="15" key="1">
    <citation type="journal article" date="2021" name="PeerJ">
        <title>Extensive microbial diversity within the chicken gut microbiome revealed by metagenomics and culture.</title>
        <authorList>
            <person name="Gilroy R."/>
            <person name="Ravi A."/>
            <person name="Getino M."/>
            <person name="Pursley I."/>
            <person name="Horton D.L."/>
            <person name="Alikhan N.F."/>
            <person name="Baker D."/>
            <person name="Gharbi K."/>
            <person name="Hall N."/>
            <person name="Watson M."/>
            <person name="Adriaenssens E.M."/>
            <person name="Foster-Nyarko E."/>
            <person name="Jarju S."/>
            <person name="Secka A."/>
            <person name="Antonio M."/>
            <person name="Oren A."/>
            <person name="Chaudhuri R.R."/>
            <person name="La Ragione R."/>
            <person name="Hildebrand F."/>
            <person name="Pallen M.J."/>
        </authorList>
    </citation>
    <scope>NUCLEOTIDE SEQUENCE</scope>
    <source>
        <strain evidence="15">CHK186-1790</strain>
    </source>
</reference>
<feature type="binding site" evidence="12">
    <location>
        <position position="555"/>
    </location>
    <ligand>
        <name>Zn(2+)</name>
        <dbReference type="ChEBI" id="CHEBI:29105"/>
        <label>2</label>
    </ligand>
</feature>
<evidence type="ECO:0000256" key="5">
    <source>
        <dbReference type="ARBA" id="ARBA00022801"/>
    </source>
</evidence>
<dbReference type="Gene3D" id="3.40.1440.60">
    <property type="entry name" value="PriA, 3(prime) DNA-binding domain"/>
    <property type="match status" value="1"/>
</dbReference>
<evidence type="ECO:0000256" key="7">
    <source>
        <dbReference type="ARBA" id="ARBA00022833"/>
    </source>
</evidence>
<comment type="catalytic activity">
    <reaction evidence="11 12">
        <text>ATP + H2O = ADP + phosphate + H(+)</text>
        <dbReference type="Rhea" id="RHEA:13065"/>
        <dbReference type="ChEBI" id="CHEBI:15377"/>
        <dbReference type="ChEBI" id="CHEBI:15378"/>
        <dbReference type="ChEBI" id="CHEBI:30616"/>
        <dbReference type="ChEBI" id="CHEBI:43474"/>
        <dbReference type="ChEBI" id="CHEBI:456216"/>
        <dbReference type="EC" id="5.6.2.4"/>
    </reaction>
</comment>
<dbReference type="PANTHER" id="PTHR30580">
    <property type="entry name" value="PRIMOSOMAL PROTEIN N"/>
    <property type="match status" value="1"/>
</dbReference>
<keyword evidence="9 12" id="KW-0238">DNA-binding</keyword>
<dbReference type="EMBL" id="DWWJ01000004">
    <property type="protein sequence ID" value="HJC39973.1"/>
    <property type="molecule type" value="Genomic_DNA"/>
</dbReference>
<feature type="binding site" evidence="12">
    <location>
        <position position="528"/>
    </location>
    <ligand>
        <name>Zn(2+)</name>
        <dbReference type="ChEBI" id="CHEBI:29105"/>
        <label>1</label>
    </ligand>
</feature>
<dbReference type="GO" id="GO:0003677">
    <property type="term" value="F:DNA binding"/>
    <property type="evidence" value="ECO:0007669"/>
    <property type="project" value="UniProtKB-UniRule"/>
</dbReference>
<evidence type="ECO:0000256" key="10">
    <source>
        <dbReference type="ARBA" id="ARBA00023235"/>
    </source>
</evidence>
<dbReference type="AlphaFoldDB" id="A0A9D2SY19"/>
<dbReference type="InterPro" id="IPR014001">
    <property type="entry name" value="Helicase_ATP-bd"/>
</dbReference>
<evidence type="ECO:0000256" key="2">
    <source>
        <dbReference type="ARBA" id="ARBA00022705"/>
    </source>
</evidence>
<accession>A0A9D2SY19</accession>
<dbReference type="GO" id="GO:0006269">
    <property type="term" value="P:DNA replication, synthesis of primer"/>
    <property type="evidence" value="ECO:0007669"/>
    <property type="project" value="UniProtKB-KW"/>
</dbReference>
<dbReference type="PROSITE" id="PS51194">
    <property type="entry name" value="HELICASE_CTER"/>
    <property type="match status" value="1"/>
</dbReference>
<feature type="binding site" evidence="12">
    <location>
        <position position="568"/>
    </location>
    <ligand>
        <name>Zn(2+)</name>
        <dbReference type="ChEBI" id="CHEBI:29105"/>
        <label>1</label>
    </ligand>
</feature>
<evidence type="ECO:0000256" key="11">
    <source>
        <dbReference type="ARBA" id="ARBA00048988"/>
    </source>
</evidence>
<dbReference type="SUPFAM" id="SSF52540">
    <property type="entry name" value="P-loop containing nucleoside triphosphate hydrolases"/>
    <property type="match status" value="2"/>
</dbReference>
<protein>
    <recommendedName>
        <fullName evidence="12">Replication restart protein PriA</fullName>
    </recommendedName>
    <alternativeName>
        <fullName evidence="12">ATP-dependent DNA helicase PriA</fullName>
        <ecNumber evidence="12">5.6.2.4</ecNumber>
    </alternativeName>
    <alternativeName>
        <fullName evidence="12">DNA 3'-5' helicase PriA</fullName>
    </alternativeName>
</protein>
<dbReference type="Pfam" id="PF18074">
    <property type="entry name" value="PriA_C"/>
    <property type="match status" value="1"/>
</dbReference>
<dbReference type="PROSITE" id="PS51192">
    <property type="entry name" value="HELICASE_ATP_BIND_1"/>
    <property type="match status" value="1"/>
</dbReference>
<evidence type="ECO:0000259" key="14">
    <source>
        <dbReference type="PROSITE" id="PS51194"/>
    </source>
</evidence>
<feature type="domain" description="Helicase C-terminal" evidence="14">
    <location>
        <begin position="560"/>
        <end position="713"/>
    </location>
</feature>
<evidence type="ECO:0000256" key="6">
    <source>
        <dbReference type="ARBA" id="ARBA00022806"/>
    </source>
</evidence>
<comment type="catalytic activity">
    <reaction evidence="12">
        <text>Couples ATP hydrolysis with the unwinding of duplex DNA by translocating in the 3'-5' direction.</text>
        <dbReference type="EC" id="5.6.2.4"/>
    </reaction>
</comment>
<proteinExistence type="inferred from homology"/>
<dbReference type="Pfam" id="PF00270">
    <property type="entry name" value="DEAD"/>
    <property type="match status" value="1"/>
</dbReference>
<comment type="cofactor">
    <cofactor evidence="12">
        <name>Zn(2+)</name>
        <dbReference type="ChEBI" id="CHEBI:29105"/>
    </cofactor>
    <text evidence="12">Binds 2 zinc ions per subunit.</text>
</comment>
<dbReference type="GO" id="GO:0005524">
    <property type="term" value="F:ATP binding"/>
    <property type="evidence" value="ECO:0007669"/>
    <property type="project" value="UniProtKB-UniRule"/>
</dbReference>
<dbReference type="Pfam" id="PF17764">
    <property type="entry name" value="PriA_3primeBD"/>
    <property type="match status" value="1"/>
</dbReference>
<evidence type="ECO:0000256" key="8">
    <source>
        <dbReference type="ARBA" id="ARBA00022840"/>
    </source>
</evidence>
<dbReference type="InterPro" id="IPR042115">
    <property type="entry name" value="PriA_3primeBD_sf"/>
</dbReference>
<feature type="binding site" evidence="12">
    <location>
        <position position="537"/>
    </location>
    <ligand>
        <name>Zn(2+)</name>
        <dbReference type="ChEBI" id="CHEBI:29105"/>
        <label>2</label>
    </ligand>
</feature>
<dbReference type="InterPro" id="IPR001650">
    <property type="entry name" value="Helicase_C-like"/>
</dbReference>
<dbReference type="GO" id="GO:0006310">
    <property type="term" value="P:DNA recombination"/>
    <property type="evidence" value="ECO:0007669"/>
    <property type="project" value="InterPro"/>
</dbReference>
<name>A0A9D2SY19_9FIRM</name>
<feature type="binding site" evidence="12">
    <location>
        <position position="525"/>
    </location>
    <ligand>
        <name>Zn(2+)</name>
        <dbReference type="ChEBI" id="CHEBI:29105"/>
        <label>1</label>
    </ligand>
</feature>
<keyword evidence="1 12" id="KW-0639">Primosome</keyword>
<dbReference type="GO" id="GO:0006270">
    <property type="term" value="P:DNA replication initiation"/>
    <property type="evidence" value="ECO:0007669"/>
    <property type="project" value="TreeGrafter"/>
</dbReference>
<comment type="subunit">
    <text evidence="12">Component of the replication restart primosome.</text>
</comment>
<feature type="binding site" evidence="12">
    <location>
        <position position="552"/>
    </location>
    <ligand>
        <name>Zn(2+)</name>
        <dbReference type="ChEBI" id="CHEBI:29105"/>
        <label>2</label>
    </ligand>
</feature>
<keyword evidence="5 12" id="KW-0378">Hydrolase</keyword>
<dbReference type="Pfam" id="PF18319">
    <property type="entry name" value="Zn_ribbon_PriA"/>
    <property type="match status" value="1"/>
</dbReference>
<dbReference type="GO" id="GO:0016787">
    <property type="term" value="F:hydrolase activity"/>
    <property type="evidence" value="ECO:0007669"/>
    <property type="project" value="UniProtKB-KW"/>
</dbReference>
<dbReference type="InterPro" id="IPR027417">
    <property type="entry name" value="P-loop_NTPase"/>
</dbReference>
<keyword evidence="8 12" id="KW-0067">ATP-binding</keyword>
<dbReference type="Pfam" id="PF00271">
    <property type="entry name" value="Helicase_C"/>
    <property type="match status" value="1"/>
</dbReference>
<dbReference type="FunFam" id="3.40.50.300:FF:000489">
    <property type="entry name" value="Primosome assembly protein PriA"/>
    <property type="match status" value="1"/>
</dbReference>
<evidence type="ECO:0000313" key="15">
    <source>
        <dbReference type="EMBL" id="HJC39973.1"/>
    </source>
</evidence>
<reference evidence="15" key="2">
    <citation type="submission" date="2021-04" db="EMBL/GenBank/DDBJ databases">
        <authorList>
            <person name="Gilroy R."/>
        </authorList>
    </citation>
    <scope>NUCLEOTIDE SEQUENCE</scope>
    <source>
        <strain evidence="15">CHK186-1790</strain>
    </source>
</reference>
<dbReference type="PANTHER" id="PTHR30580:SF0">
    <property type="entry name" value="PRIMOSOMAL PROTEIN N"/>
    <property type="match status" value="1"/>
</dbReference>
<comment type="caution">
    <text evidence="15">The sequence shown here is derived from an EMBL/GenBank/DDBJ whole genome shotgun (WGS) entry which is preliminary data.</text>
</comment>
<evidence type="ECO:0000256" key="4">
    <source>
        <dbReference type="ARBA" id="ARBA00022741"/>
    </source>
</evidence>
<dbReference type="InterPro" id="IPR040498">
    <property type="entry name" value="PriA_CRR"/>
</dbReference>
<dbReference type="SMART" id="SM00490">
    <property type="entry name" value="HELICc"/>
    <property type="match status" value="1"/>
</dbReference>
<dbReference type="HAMAP" id="MF_00983">
    <property type="entry name" value="PriA"/>
    <property type="match status" value="1"/>
</dbReference>
<keyword evidence="10 12" id="KW-0413">Isomerase</keyword>
<dbReference type="GO" id="GO:1990077">
    <property type="term" value="C:primosome complex"/>
    <property type="evidence" value="ECO:0007669"/>
    <property type="project" value="UniProtKB-UniRule"/>
</dbReference>
<dbReference type="InterPro" id="IPR041222">
    <property type="entry name" value="PriA_3primeBD"/>
</dbReference>
<dbReference type="InterPro" id="IPR011545">
    <property type="entry name" value="DEAD/DEAH_box_helicase_dom"/>
</dbReference>
<keyword evidence="2 12" id="KW-0235">DNA replication</keyword>
<dbReference type="CDD" id="cd17929">
    <property type="entry name" value="DEXHc_priA"/>
    <property type="match status" value="1"/>
</dbReference>
<feature type="binding site" evidence="12">
    <location>
        <position position="534"/>
    </location>
    <ligand>
        <name>Zn(2+)</name>
        <dbReference type="ChEBI" id="CHEBI:29105"/>
        <label>2</label>
    </ligand>
</feature>
<evidence type="ECO:0000256" key="1">
    <source>
        <dbReference type="ARBA" id="ARBA00022515"/>
    </source>
</evidence>
<dbReference type="GO" id="GO:0006302">
    <property type="term" value="P:double-strand break repair"/>
    <property type="evidence" value="ECO:0007669"/>
    <property type="project" value="InterPro"/>
</dbReference>
<keyword evidence="4 12" id="KW-0547">Nucleotide-binding</keyword>
<dbReference type="SMART" id="SM00487">
    <property type="entry name" value="DEXDc"/>
    <property type="match status" value="1"/>
</dbReference>
<comment type="similarity">
    <text evidence="12">Belongs to the helicase family. PriA subfamily.</text>
</comment>
<evidence type="ECO:0000256" key="3">
    <source>
        <dbReference type="ARBA" id="ARBA00022723"/>
    </source>
</evidence>
<evidence type="ECO:0000256" key="12">
    <source>
        <dbReference type="HAMAP-Rule" id="MF_00983"/>
    </source>
</evidence>
<gene>
    <name evidence="12 15" type="primary">priA</name>
    <name evidence="15" type="ORF">H9701_00280</name>
</gene>
<dbReference type="NCBIfam" id="TIGR00595">
    <property type="entry name" value="priA"/>
    <property type="match status" value="1"/>
</dbReference>
<organism evidence="15 16">
    <name type="scientific">Candidatus Intestinimonas pullistercoris</name>
    <dbReference type="NCBI Taxonomy" id="2838623"/>
    <lineage>
        <taxon>Bacteria</taxon>
        <taxon>Bacillati</taxon>
        <taxon>Bacillota</taxon>
        <taxon>Clostridia</taxon>
        <taxon>Eubacteriales</taxon>
        <taxon>Intestinimonas</taxon>
    </lineage>
</organism>
<keyword evidence="7 12" id="KW-0862">Zinc</keyword>
<dbReference type="GO" id="GO:0043138">
    <property type="term" value="F:3'-5' DNA helicase activity"/>
    <property type="evidence" value="ECO:0007669"/>
    <property type="project" value="UniProtKB-EC"/>
</dbReference>
<feature type="binding site" evidence="12">
    <location>
        <position position="565"/>
    </location>
    <ligand>
        <name>Zn(2+)</name>
        <dbReference type="ChEBI" id="CHEBI:29105"/>
        <label>1</label>
    </ligand>
</feature>
<keyword evidence="6 12" id="KW-0347">Helicase</keyword>
<dbReference type="InterPro" id="IPR005259">
    <property type="entry name" value="PriA"/>
</dbReference>
<evidence type="ECO:0000259" key="13">
    <source>
        <dbReference type="PROSITE" id="PS51192"/>
    </source>
</evidence>
<dbReference type="GO" id="GO:0008270">
    <property type="term" value="F:zinc ion binding"/>
    <property type="evidence" value="ECO:0007669"/>
    <property type="project" value="UniProtKB-UniRule"/>
</dbReference>
<feature type="domain" description="Helicase ATP-binding" evidence="13">
    <location>
        <begin position="297"/>
        <end position="463"/>
    </location>
</feature>
<dbReference type="Gene3D" id="3.40.50.300">
    <property type="entry name" value="P-loop containing nucleotide triphosphate hydrolases"/>
    <property type="match status" value="2"/>
</dbReference>
<dbReference type="EC" id="5.6.2.4" evidence="12"/>
<dbReference type="CDD" id="cd18804">
    <property type="entry name" value="SF2_C_priA"/>
    <property type="match status" value="1"/>
</dbReference>
<dbReference type="Proteomes" id="UP000823882">
    <property type="component" value="Unassembled WGS sequence"/>
</dbReference>
<sequence length="823" mass="90162">MDEVRVAKVALAAATYAIDKPYDYLAGALSERVVPGVRVLVPFGAGNRRTEGLVLAVSQAVPDKKLKTVFAVLDDAPVLDSAGLRLCLWLRERCFCTLYDAARAMLPAGLWFSLRDSYRISQGVDRETSYQAAGRSEHARRILDLLWAGGGEAEIGQIRGAFGDKDPNPALKLLTDQGILTLETSAARGVGDKTEQVATLALPAEEALAQVASRRRAAPQRYAVVELLCGIGRASVKELCYFTGASRATLRSLVKSGILTLEKQEVLRRVQVEEVEPAPPVVLNEEQQAAFEALDALCRAPEPAVALLYGVTGSGKTQVYIRLIQAALDRGQSAMVLVPEIALTPQLLRIFSSHFGDDIAVLHSSLRAGERYDEWKRVRSGQARVVLGTRSAVFAPLKDLGLLILDEEQEAAYKSENTPRYHARDVAKYLCAKCGGLLVLGSATPSVETMYLAQTGIYHLVELRRRYNTQALPGVFLSDMKEEIRGGNGTSIGGLLRREIAANLERGEQTILFLNRRGASRMVSCGECGAVPTCPRCSVHLTYHSANGRLMCHYCGHSQPLPPACPACGGTLHFIGTGTQKVQEELETLFPGVEVLRMDTDTVSAAHSHEAILSRFEREKVPILVGTQMVAKGLDFENVTLVGVVAADLSLYVDSFRATERTFSLLTQVVGRAGRGAKSGRAVIQTYTPDNDVLRFAAAQDYDSFYAQEIDLRRLMDYPPFRSLFVLTASGADEAAVLRVCQKLRRSLELWAQPFRNREDHPRLLGPAPAAVAKVNNRYRYRLTLMCPPRKEVRAMLSQLLQAVGRDKESRGVSVFVDTDPYD</sequence>
<evidence type="ECO:0000256" key="9">
    <source>
        <dbReference type="ARBA" id="ARBA00023125"/>
    </source>
</evidence>
<evidence type="ECO:0000313" key="16">
    <source>
        <dbReference type="Proteomes" id="UP000823882"/>
    </source>
</evidence>